<dbReference type="AlphaFoldDB" id="A0A2U1MR00"/>
<dbReference type="EMBL" id="PKPP01004587">
    <property type="protein sequence ID" value="PWA63679.1"/>
    <property type="molecule type" value="Genomic_DNA"/>
</dbReference>
<keyword evidence="1" id="KW-0675">Receptor</keyword>
<name>A0A2U1MR00_ARTAN</name>
<protein>
    <submittedName>
        <fullName evidence="1">Sulfonylurea receptor</fullName>
    </submittedName>
</protein>
<evidence type="ECO:0000313" key="1">
    <source>
        <dbReference type="EMBL" id="PWA63679.1"/>
    </source>
</evidence>
<proteinExistence type="predicted"/>
<dbReference type="Proteomes" id="UP000245207">
    <property type="component" value="Unassembled WGS sequence"/>
</dbReference>
<comment type="caution">
    <text evidence="1">The sequence shown here is derived from an EMBL/GenBank/DDBJ whole genome shotgun (WGS) entry which is preliminary data.</text>
</comment>
<gene>
    <name evidence="1" type="ORF">CTI12_AA351070</name>
</gene>
<reference evidence="1 2" key="1">
    <citation type="journal article" date="2018" name="Mol. Plant">
        <title>The genome of Artemisia annua provides insight into the evolution of Asteraceae family and artemisinin biosynthesis.</title>
        <authorList>
            <person name="Shen Q."/>
            <person name="Zhang L."/>
            <person name="Liao Z."/>
            <person name="Wang S."/>
            <person name="Yan T."/>
            <person name="Shi P."/>
            <person name="Liu M."/>
            <person name="Fu X."/>
            <person name="Pan Q."/>
            <person name="Wang Y."/>
            <person name="Lv Z."/>
            <person name="Lu X."/>
            <person name="Zhang F."/>
            <person name="Jiang W."/>
            <person name="Ma Y."/>
            <person name="Chen M."/>
            <person name="Hao X."/>
            <person name="Li L."/>
            <person name="Tang Y."/>
            <person name="Lv G."/>
            <person name="Zhou Y."/>
            <person name="Sun X."/>
            <person name="Brodelius P.E."/>
            <person name="Rose J.K.C."/>
            <person name="Tang K."/>
        </authorList>
    </citation>
    <scope>NUCLEOTIDE SEQUENCE [LARGE SCALE GENOMIC DNA]</scope>
    <source>
        <strain evidence="2">cv. Huhao1</strain>
        <tissue evidence="1">Leaf</tissue>
    </source>
</reference>
<dbReference type="OrthoDB" id="1711498at2759"/>
<evidence type="ECO:0000313" key="2">
    <source>
        <dbReference type="Proteomes" id="UP000245207"/>
    </source>
</evidence>
<accession>A0A2U1MR00</accession>
<sequence length="260" mass="29324">MVLLYALRVTVLDSVRVQSDLRDFIGIRARLQGQESNRTQGFTSCSTQATSRPRQEVDQKCTWRKQIDQVYEGLEVEQTTPVITAEGVQEGWCRRIQSTPPALKASFRVHGILDALEPKEGTSVVDKQDHMAGRYFSRRFQKKFFSFTFNTAKENLGSFKDQVMWVLIGFVKQGCKPGDGIRSLKMKVNESVDASRLGCKIVTEVNSLGTVYENKKLVKKLLASVPDKFVAIVASIEQFADLNTSLFQEAIGRLKAFEEE</sequence>
<organism evidence="1 2">
    <name type="scientific">Artemisia annua</name>
    <name type="common">Sweet wormwood</name>
    <dbReference type="NCBI Taxonomy" id="35608"/>
    <lineage>
        <taxon>Eukaryota</taxon>
        <taxon>Viridiplantae</taxon>
        <taxon>Streptophyta</taxon>
        <taxon>Embryophyta</taxon>
        <taxon>Tracheophyta</taxon>
        <taxon>Spermatophyta</taxon>
        <taxon>Magnoliopsida</taxon>
        <taxon>eudicotyledons</taxon>
        <taxon>Gunneridae</taxon>
        <taxon>Pentapetalae</taxon>
        <taxon>asterids</taxon>
        <taxon>campanulids</taxon>
        <taxon>Asterales</taxon>
        <taxon>Asteraceae</taxon>
        <taxon>Asteroideae</taxon>
        <taxon>Anthemideae</taxon>
        <taxon>Artemisiinae</taxon>
        <taxon>Artemisia</taxon>
    </lineage>
</organism>
<keyword evidence="2" id="KW-1185">Reference proteome</keyword>